<evidence type="ECO:0000256" key="3">
    <source>
        <dbReference type="ARBA" id="ARBA00022705"/>
    </source>
</evidence>
<keyword evidence="4" id="KW-0547">Nucleotide-binding</keyword>
<feature type="domain" description="AAA+ ATPase" evidence="8">
    <location>
        <begin position="46"/>
        <end position="174"/>
    </location>
</feature>
<dbReference type="InterPro" id="IPR027417">
    <property type="entry name" value="P-loop_NTPase"/>
</dbReference>
<dbReference type="Pfam" id="PF21960">
    <property type="entry name" value="RCF1-5-like_lid"/>
    <property type="match status" value="1"/>
</dbReference>
<protein>
    <recommendedName>
        <fullName evidence="7">Activator 1 subunit 5</fullName>
    </recommendedName>
</protein>
<dbReference type="CDD" id="cd18140">
    <property type="entry name" value="HLD_clamp_RFC"/>
    <property type="match status" value="1"/>
</dbReference>
<dbReference type="GO" id="GO:0003677">
    <property type="term" value="F:DNA binding"/>
    <property type="evidence" value="ECO:0007669"/>
    <property type="project" value="InterPro"/>
</dbReference>
<dbReference type="InterPro" id="IPR050238">
    <property type="entry name" value="DNA_Rep/Repair_Clamp_Loader"/>
</dbReference>
<dbReference type="GO" id="GO:0006261">
    <property type="term" value="P:DNA-templated DNA replication"/>
    <property type="evidence" value="ECO:0007669"/>
    <property type="project" value="TreeGrafter"/>
</dbReference>
<dbReference type="GO" id="GO:0016887">
    <property type="term" value="F:ATP hydrolysis activity"/>
    <property type="evidence" value="ECO:0007669"/>
    <property type="project" value="InterPro"/>
</dbReference>
<name>A0A1A8FFD6_9TELE</name>
<dbReference type="InterPro" id="IPR008921">
    <property type="entry name" value="DNA_pol3_clamp-load_cplx_C"/>
</dbReference>
<dbReference type="SMART" id="SM00382">
    <property type="entry name" value="AAA"/>
    <property type="match status" value="1"/>
</dbReference>
<comment type="subcellular location">
    <subcellularLocation>
        <location evidence="1">Nucleus</location>
    </subcellularLocation>
</comment>
<evidence type="ECO:0000256" key="2">
    <source>
        <dbReference type="ARBA" id="ARBA00005378"/>
    </source>
</evidence>
<keyword evidence="5" id="KW-0067">ATP-binding</keyword>
<organism evidence="9">
    <name type="scientific">Nothobranchius korthausae</name>
    <dbReference type="NCBI Taxonomy" id="1143690"/>
    <lineage>
        <taxon>Eukaryota</taxon>
        <taxon>Metazoa</taxon>
        <taxon>Chordata</taxon>
        <taxon>Craniata</taxon>
        <taxon>Vertebrata</taxon>
        <taxon>Euteleostomi</taxon>
        <taxon>Actinopterygii</taxon>
        <taxon>Neopterygii</taxon>
        <taxon>Teleostei</taxon>
        <taxon>Neoteleostei</taxon>
        <taxon>Acanthomorphata</taxon>
        <taxon>Ovalentaria</taxon>
        <taxon>Atherinomorphae</taxon>
        <taxon>Cyprinodontiformes</taxon>
        <taxon>Nothobranchiidae</taxon>
        <taxon>Nothobranchius</taxon>
    </lineage>
</organism>
<dbReference type="Gene3D" id="1.10.8.60">
    <property type="match status" value="1"/>
</dbReference>
<dbReference type="InterPro" id="IPR047854">
    <property type="entry name" value="RFC_lid"/>
</dbReference>
<dbReference type="Pfam" id="PF08542">
    <property type="entry name" value="Rep_fac_C"/>
    <property type="match status" value="1"/>
</dbReference>
<dbReference type="Gene3D" id="3.40.50.300">
    <property type="entry name" value="P-loop containing nucleotide triphosphate hydrolases"/>
    <property type="match status" value="1"/>
</dbReference>
<dbReference type="InterPro" id="IPR003959">
    <property type="entry name" value="ATPase_AAA_core"/>
</dbReference>
<dbReference type="Gene3D" id="1.20.272.10">
    <property type="match status" value="1"/>
</dbReference>
<comment type="similarity">
    <text evidence="2">Belongs to the activator 1 small subunits family.</text>
</comment>
<dbReference type="InterPro" id="IPR003593">
    <property type="entry name" value="AAA+_ATPase"/>
</dbReference>
<dbReference type="InterPro" id="IPR013748">
    <property type="entry name" value="Rep_factorC_C"/>
</dbReference>
<evidence type="ECO:0000256" key="5">
    <source>
        <dbReference type="ARBA" id="ARBA00022840"/>
    </source>
</evidence>
<keyword evidence="3" id="KW-0235">DNA replication</keyword>
<dbReference type="AlphaFoldDB" id="A0A1A8FFD6"/>
<dbReference type="GO" id="GO:0005663">
    <property type="term" value="C:DNA replication factor C complex"/>
    <property type="evidence" value="ECO:0007669"/>
    <property type="project" value="TreeGrafter"/>
</dbReference>
<reference evidence="9" key="1">
    <citation type="submission" date="2016-05" db="EMBL/GenBank/DDBJ databases">
        <authorList>
            <person name="Lavstsen T."/>
            <person name="Jespersen J.S."/>
        </authorList>
    </citation>
    <scope>NUCLEOTIDE SEQUENCE</scope>
    <source>
        <tissue evidence="9">Brain</tissue>
    </source>
</reference>
<reference evidence="9" key="2">
    <citation type="submission" date="2016-06" db="EMBL/GenBank/DDBJ databases">
        <title>The genome of a short-lived fish provides insights into sex chromosome evolution and the genetic control of aging.</title>
        <authorList>
            <person name="Reichwald K."/>
            <person name="Felder M."/>
            <person name="Petzold A."/>
            <person name="Koch P."/>
            <person name="Groth M."/>
            <person name="Platzer M."/>
        </authorList>
    </citation>
    <scope>NUCLEOTIDE SEQUENCE</scope>
    <source>
        <tissue evidence="9">Brain</tissue>
    </source>
</reference>
<keyword evidence="6" id="KW-0539">Nucleus</keyword>
<dbReference type="GO" id="GO:0006281">
    <property type="term" value="P:DNA repair"/>
    <property type="evidence" value="ECO:0007669"/>
    <property type="project" value="TreeGrafter"/>
</dbReference>
<evidence type="ECO:0000256" key="7">
    <source>
        <dbReference type="ARBA" id="ARBA00080380"/>
    </source>
</evidence>
<dbReference type="PANTHER" id="PTHR11669:SF9">
    <property type="entry name" value="REPLICATION FACTOR C SUBUNIT 5"/>
    <property type="match status" value="1"/>
</dbReference>
<evidence type="ECO:0000256" key="1">
    <source>
        <dbReference type="ARBA" id="ARBA00004123"/>
    </source>
</evidence>
<accession>A0A1A8FFD6</accession>
<evidence type="ECO:0000313" key="9">
    <source>
        <dbReference type="EMBL" id="SBQ57528.1"/>
    </source>
</evidence>
<dbReference type="FunFam" id="3.40.50.300:FF:000129">
    <property type="entry name" value="Replication factor C subunit 5"/>
    <property type="match status" value="1"/>
</dbReference>
<dbReference type="FunFam" id="1.10.8.60:FF:000028">
    <property type="entry name" value="Replication factor C subunit 5"/>
    <property type="match status" value="1"/>
</dbReference>
<dbReference type="Pfam" id="PF00004">
    <property type="entry name" value="AAA"/>
    <property type="match status" value="1"/>
</dbReference>
<dbReference type="SUPFAM" id="SSF52540">
    <property type="entry name" value="P-loop containing nucleoside triphosphate hydrolases"/>
    <property type="match status" value="1"/>
</dbReference>
<dbReference type="FunFam" id="1.20.272.10:FF:000004">
    <property type="entry name" value="Replication factor C subunit 5"/>
    <property type="match status" value="1"/>
</dbReference>
<proteinExistence type="inferred from homology"/>
<dbReference type="EMBL" id="HAEB01011001">
    <property type="protein sequence ID" value="SBQ57528.1"/>
    <property type="molecule type" value="Transcribed_RNA"/>
</dbReference>
<evidence type="ECO:0000256" key="6">
    <source>
        <dbReference type="ARBA" id="ARBA00023242"/>
    </source>
</evidence>
<evidence type="ECO:0000256" key="4">
    <source>
        <dbReference type="ARBA" id="ARBA00022741"/>
    </source>
</evidence>
<dbReference type="CDD" id="cd00009">
    <property type="entry name" value="AAA"/>
    <property type="match status" value="1"/>
</dbReference>
<sequence length="335" mass="37694">MASTSKVPLQSRNLPWVEKYRPQTLDDLISHKDILSTIQRFISEDKLPHLLFYGPPGTGKTSTILACARQLYKDKEFNSMVLELNASDDRGIDVVRGPILSFASTRTIFKKGFKLVILDEADAMTQDAQNALRRVIEKFTENTRFCLICNYLSKIIPALQSRCTRFRFGPLSPDQMVPRLEHVIQQENIEVTPDGMKAIVTLSSGDMRRSLNILQSTSMAYGKVTEDTVYTCTGQPLRSDIANILDWCLNKDFNTAYNQILQLKTLKGLALHDILTEVHLLIHRVDFPPAIRIALLTKLADIEHRLASGTNEKIQLSSMVAAFQAVRDLVVSEAS</sequence>
<gene>
    <name evidence="9" type="primary">RFC5</name>
</gene>
<dbReference type="GO" id="GO:0003689">
    <property type="term" value="F:DNA clamp loader activity"/>
    <property type="evidence" value="ECO:0007669"/>
    <property type="project" value="TreeGrafter"/>
</dbReference>
<dbReference type="NCBIfam" id="NF001679">
    <property type="entry name" value="PRK00440.1"/>
    <property type="match status" value="1"/>
</dbReference>
<dbReference type="SUPFAM" id="SSF48019">
    <property type="entry name" value="post-AAA+ oligomerization domain-like"/>
    <property type="match status" value="1"/>
</dbReference>
<dbReference type="PANTHER" id="PTHR11669">
    <property type="entry name" value="REPLICATION FACTOR C / DNA POLYMERASE III GAMMA-TAU SUBUNIT"/>
    <property type="match status" value="1"/>
</dbReference>
<dbReference type="EMBL" id="HAEC01008185">
    <property type="protein sequence ID" value="SBQ76323.1"/>
    <property type="molecule type" value="Transcribed_RNA"/>
</dbReference>
<dbReference type="GO" id="GO:0005524">
    <property type="term" value="F:ATP binding"/>
    <property type="evidence" value="ECO:0007669"/>
    <property type="project" value="UniProtKB-KW"/>
</dbReference>
<dbReference type="GO" id="GO:0005634">
    <property type="term" value="C:nucleus"/>
    <property type="evidence" value="ECO:0007669"/>
    <property type="project" value="UniProtKB-SubCell"/>
</dbReference>
<evidence type="ECO:0000259" key="8">
    <source>
        <dbReference type="SMART" id="SM00382"/>
    </source>
</evidence>